<dbReference type="Gene3D" id="1.20.140.10">
    <property type="entry name" value="Butyryl-CoA Dehydrogenase, subunit A, domain 3"/>
    <property type="match status" value="1"/>
</dbReference>
<dbReference type="InterPro" id="IPR037069">
    <property type="entry name" value="AcylCoA_DH/ox_N_sf"/>
</dbReference>
<proteinExistence type="inferred from homology"/>
<dbReference type="Proteomes" id="UP001499863">
    <property type="component" value="Unassembled WGS sequence"/>
</dbReference>
<name>A0ABP4ISB8_9ACTN</name>
<feature type="domain" description="Acyl-CoA oxidase/dehydrogenase middle" evidence="12">
    <location>
        <begin position="143"/>
        <end position="229"/>
    </location>
</feature>
<evidence type="ECO:0000256" key="5">
    <source>
        <dbReference type="ARBA" id="ARBA00022827"/>
    </source>
</evidence>
<evidence type="ECO:0000256" key="7">
    <source>
        <dbReference type="ARBA" id="ARBA00037085"/>
    </source>
</evidence>
<evidence type="ECO:0000259" key="13">
    <source>
        <dbReference type="Pfam" id="PF02771"/>
    </source>
</evidence>
<evidence type="ECO:0000259" key="11">
    <source>
        <dbReference type="Pfam" id="PF00441"/>
    </source>
</evidence>
<keyword evidence="5 10" id="KW-0274">FAD</keyword>
<comment type="similarity">
    <text evidence="3 10">Belongs to the acyl-CoA dehydrogenase family.</text>
</comment>
<protein>
    <recommendedName>
        <fullName evidence="8">Acyl-[acyl-carrier-protein] dehydrogenase MbtN</fullName>
    </recommendedName>
    <alternativeName>
        <fullName evidence="9">Mycobactin synthase protein N</fullName>
    </alternativeName>
</protein>
<dbReference type="InterPro" id="IPR009100">
    <property type="entry name" value="AcylCoA_DH/oxidase_NM_dom_sf"/>
</dbReference>
<evidence type="ECO:0000256" key="10">
    <source>
        <dbReference type="RuleBase" id="RU362125"/>
    </source>
</evidence>
<comment type="cofactor">
    <cofactor evidence="1 10">
        <name>FAD</name>
        <dbReference type="ChEBI" id="CHEBI:57692"/>
    </cofactor>
</comment>
<comment type="pathway">
    <text evidence="2">Siderophore biosynthesis; mycobactin biosynthesis.</text>
</comment>
<dbReference type="InterPro" id="IPR009075">
    <property type="entry name" value="AcylCo_DH/oxidase_C"/>
</dbReference>
<evidence type="ECO:0000256" key="6">
    <source>
        <dbReference type="ARBA" id="ARBA00023002"/>
    </source>
</evidence>
<gene>
    <name evidence="14" type="primary">mbtN</name>
    <name evidence="14" type="ORF">GCM10009639_35410</name>
</gene>
<dbReference type="InterPro" id="IPR046373">
    <property type="entry name" value="Acyl-CoA_Oxase/DH_mid-dom_sf"/>
</dbReference>
<comment type="caution">
    <text evidence="14">The sequence shown here is derived from an EMBL/GenBank/DDBJ whole genome shotgun (WGS) entry which is preliminary data.</text>
</comment>
<keyword evidence="15" id="KW-1185">Reference proteome</keyword>
<sequence length="405" mass="43115">MTPSPRPPAPPTAAHPADLGSELALGRASHQVGEFRQRVRTLLREQVAPLLPVAERDRRFPRSAVASLGAAGLYEERWSGGVHGDLGRSVVLAEELGRAGLGGIGIGIGLHLEAAVALLRRFGQSDHTGEVLRSALSGRTVCCVATSEQHVGSDLSAVGTKLTREGDRWRVRGVKWFVSPGAAADHALVLCRGAEGPALALVPREGITVVKRLATTGLRSLETARLAVDALVDDDALLAPPGSGLAAVGAGLAYERLALAAQTLGTLDLALNLTITHLRRRTQFGAPLIRHQALRLRVADLAARTRVARRGLYATVVEMTATGTVPAHEAAALKVTAARLGEQVVGECAHLFGGRGYDEDATPLERLWRDLKVNRLGGGSDEMMWEVVATAFRPDDALYRHWVRD</sequence>
<dbReference type="PANTHER" id="PTHR48083">
    <property type="entry name" value="MEDIUM-CHAIN SPECIFIC ACYL-COA DEHYDROGENASE, MITOCHONDRIAL-RELATED"/>
    <property type="match status" value="1"/>
</dbReference>
<evidence type="ECO:0000256" key="3">
    <source>
        <dbReference type="ARBA" id="ARBA00009347"/>
    </source>
</evidence>
<dbReference type="Pfam" id="PF00441">
    <property type="entry name" value="Acyl-CoA_dh_1"/>
    <property type="match status" value="1"/>
</dbReference>
<keyword evidence="6 10" id="KW-0560">Oxidoreductase</keyword>
<dbReference type="InterPro" id="IPR050741">
    <property type="entry name" value="Acyl-CoA_dehydrogenase"/>
</dbReference>
<dbReference type="Pfam" id="PF02771">
    <property type="entry name" value="Acyl-CoA_dh_N"/>
    <property type="match status" value="1"/>
</dbReference>
<organism evidence="14 15">
    <name type="scientific">Kitasatospora putterlickiae</name>
    <dbReference type="NCBI Taxonomy" id="221725"/>
    <lineage>
        <taxon>Bacteria</taxon>
        <taxon>Bacillati</taxon>
        <taxon>Actinomycetota</taxon>
        <taxon>Actinomycetes</taxon>
        <taxon>Kitasatosporales</taxon>
        <taxon>Streptomycetaceae</taxon>
        <taxon>Kitasatospora</taxon>
    </lineage>
</organism>
<evidence type="ECO:0000256" key="4">
    <source>
        <dbReference type="ARBA" id="ARBA00022630"/>
    </source>
</evidence>
<dbReference type="Gene3D" id="1.10.540.10">
    <property type="entry name" value="Acyl-CoA dehydrogenase/oxidase, N-terminal domain"/>
    <property type="match status" value="1"/>
</dbReference>
<evidence type="ECO:0000313" key="15">
    <source>
        <dbReference type="Proteomes" id="UP001499863"/>
    </source>
</evidence>
<dbReference type="CDD" id="cd00567">
    <property type="entry name" value="ACAD"/>
    <property type="match status" value="1"/>
</dbReference>
<dbReference type="PANTHER" id="PTHR48083:SF20">
    <property type="entry name" value="LONG-CHAIN SPECIFIC ACYL-COA DEHYDROGENASE, MITOCHONDRIAL"/>
    <property type="match status" value="1"/>
</dbReference>
<comment type="function">
    <text evidence="7">Catalyzes the dehydrogenation at the alpha-beta position of ACP-bound acyl chains. This results in the introduction of a double bond in the lipidic chain, which is further transferred to the epsilon-amino group of lysine residue in the mycobactin core by MbtK.</text>
</comment>
<evidence type="ECO:0000259" key="12">
    <source>
        <dbReference type="Pfam" id="PF02770"/>
    </source>
</evidence>
<feature type="domain" description="Acyl-CoA dehydrogenase/oxidase C-terminal" evidence="11">
    <location>
        <begin position="242"/>
        <end position="390"/>
    </location>
</feature>
<dbReference type="EMBL" id="BAAAKJ010000193">
    <property type="protein sequence ID" value="GAA1397697.1"/>
    <property type="molecule type" value="Genomic_DNA"/>
</dbReference>
<dbReference type="SUPFAM" id="SSF56645">
    <property type="entry name" value="Acyl-CoA dehydrogenase NM domain-like"/>
    <property type="match status" value="1"/>
</dbReference>
<dbReference type="InterPro" id="IPR006091">
    <property type="entry name" value="Acyl-CoA_Oxase/DH_mid-dom"/>
</dbReference>
<reference evidence="15" key="1">
    <citation type="journal article" date="2019" name="Int. J. Syst. Evol. Microbiol.">
        <title>The Global Catalogue of Microorganisms (GCM) 10K type strain sequencing project: providing services to taxonomists for standard genome sequencing and annotation.</title>
        <authorList>
            <consortium name="The Broad Institute Genomics Platform"/>
            <consortium name="The Broad Institute Genome Sequencing Center for Infectious Disease"/>
            <person name="Wu L."/>
            <person name="Ma J."/>
        </authorList>
    </citation>
    <scope>NUCLEOTIDE SEQUENCE [LARGE SCALE GENOMIC DNA]</scope>
    <source>
        <strain evidence="15">JCM 12393</strain>
    </source>
</reference>
<feature type="domain" description="Acyl-CoA dehydrogenase/oxidase N-terminal" evidence="13">
    <location>
        <begin position="34"/>
        <end position="138"/>
    </location>
</feature>
<dbReference type="Pfam" id="PF02770">
    <property type="entry name" value="Acyl-CoA_dh_M"/>
    <property type="match status" value="1"/>
</dbReference>
<accession>A0ABP4ISB8</accession>
<keyword evidence="4 10" id="KW-0285">Flavoprotein</keyword>
<dbReference type="InterPro" id="IPR013786">
    <property type="entry name" value="AcylCoA_DH/ox_N"/>
</dbReference>
<dbReference type="SUPFAM" id="SSF47203">
    <property type="entry name" value="Acyl-CoA dehydrogenase C-terminal domain-like"/>
    <property type="match status" value="1"/>
</dbReference>
<dbReference type="RefSeq" id="WP_344336210.1">
    <property type="nucleotide sequence ID" value="NZ_BAAAKJ010000193.1"/>
</dbReference>
<evidence type="ECO:0000256" key="1">
    <source>
        <dbReference type="ARBA" id="ARBA00001974"/>
    </source>
</evidence>
<dbReference type="Gene3D" id="2.40.110.10">
    <property type="entry name" value="Butyryl-CoA Dehydrogenase, subunit A, domain 2"/>
    <property type="match status" value="1"/>
</dbReference>
<evidence type="ECO:0000256" key="9">
    <source>
        <dbReference type="ARBA" id="ARBA00042660"/>
    </source>
</evidence>
<evidence type="ECO:0000313" key="14">
    <source>
        <dbReference type="EMBL" id="GAA1397697.1"/>
    </source>
</evidence>
<dbReference type="InterPro" id="IPR036250">
    <property type="entry name" value="AcylCo_DH-like_C"/>
</dbReference>
<evidence type="ECO:0000256" key="2">
    <source>
        <dbReference type="ARBA" id="ARBA00005102"/>
    </source>
</evidence>
<evidence type="ECO:0000256" key="8">
    <source>
        <dbReference type="ARBA" id="ARBA00040394"/>
    </source>
</evidence>